<dbReference type="GO" id="GO:0005615">
    <property type="term" value="C:extracellular space"/>
    <property type="evidence" value="ECO:0007669"/>
    <property type="project" value="TreeGrafter"/>
</dbReference>
<dbReference type="OrthoDB" id="5987191at2759"/>
<reference evidence="9" key="1">
    <citation type="submission" date="2022-01" db="EMBL/GenBank/DDBJ databases">
        <authorList>
            <person name="King R."/>
        </authorList>
    </citation>
    <scope>NUCLEOTIDE SEQUENCE</scope>
</reference>
<name>A0A9P0GAM9_9CUCU</name>
<keyword evidence="7" id="KW-0732">Signal</keyword>
<comment type="similarity">
    <text evidence="2 6">Belongs to the TGF-beta family.</text>
</comment>
<dbReference type="InterPro" id="IPR029034">
    <property type="entry name" value="Cystine-knot_cytokine"/>
</dbReference>
<keyword evidence="4 6" id="KW-0339">Growth factor</keyword>
<evidence type="ECO:0000256" key="1">
    <source>
        <dbReference type="ARBA" id="ARBA00004613"/>
    </source>
</evidence>
<evidence type="ECO:0000256" key="4">
    <source>
        <dbReference type="ARBA" id="ARBA00023030"/>
    </source>
</evidence>
<dbReference type="PROSITE" id="PS00250">
    <property type="entry name" value="TGF_BETA_1"/>
    <property type="match status" value="1"/>
</dbReference>
<proteinExistence type="inferred from homology"/>
<sequence>MNIWFALLIILDISFAQNVTHNGGKSYFFKMGKNSNEFRVNNRIMYLNHNITDLELPVINNKRMHQTQTVEKLPKQDFNLFLDEEWNYDHSKNFNKSHLPMFLKKFYEESVAAPESTVTTRILFNANRNETSPILKFNLHSLNPEDIILDAELYFYWDLKNSSQIFRESAVLRLYQFEKRNEDFNESNFMQNPDIHKLFNVIYVSKAHKGWQMFKVKKPIDNWLNGEENLGLILTISSYDTNELIEIFNDTHTGNFSTFIIVKSQNNDSQSETNEIATVDRVDPFSQCQRQSWIINFNQMGWDKFVIQPEEFTAYDCVGKCVKVTENDTNHAKFLYMFQKRMACCVPTRYLPLTVMFFDKYGDIAIKNYDKAIVTGCECR</sequence>
<keyword evidence="3" id="KW-0964">Secreted</keyword>
<dbReference type="InterPro" id="IPR001839">
    <property type="entry name" value="TGF-b_C"/>
</dbReference>
<dbReference type="InterPro" id="IPR015615">
    <property type="entry name" value="TGF-beta-rel"/>
</dbReference>
<dbReference type="InterPro" id="IPR001111">
    <property type="entry name" value="TGF-b_propeptide"/>
</dbReference>
<dbReference type="GO" id="GO:0005125">
    <property type="term" value="F:cytokine activity"/>
    <property type="evidence" value="ECO:0007669"/>
    <property type="project" value="TreeGrafter"/>
</dbReference>
<dbReference type="InterPro" id="IPR017948">
    <property type="entry name" value="TGFb_CS"/>
</dbReference>
<accession>A0A9P0GAM9</accession>
<evidence type="ECO:0000256" key="2">
    <source>
        <dbReference type="ARBA" id="ARBA00006656"/>
    </source>
</evidence>
<organism evidence="9 10">
    <name type="scientific">Psylliodes chrysocephalus</name>
    <dbReference type="NCBI Taxonomy" id="3402493"/>
    <lineage>
        <taxon>Eukaryota</taxon>
        <taxon>Metazoa</taxon>
        <taxon>Ecdysozoa</taxon>
        <taxon>Arthropoda</taxon>
        <taxon>Hexapoda</taxon>
        <taxon>Insecta</taxon>
        <taxon>Pterygota</taxon>
        <taxon>Neoptera</taxon>
        <taxon>Endopterygota</taxon>
        <taxon>Coleoptera</taxon>
        <taxon>Polyphaga</taxon>
        <taxon>Cucujiformia</taxon>
        <taxon>Chrysomeloidea</taxon>
        <taxon>Chrysomelidae</taxon>
        <taxon>Galerucinae</taxon>
        <taxon>Alticini</taxon>
        <taxon>Psylliodes</taxon>
    </lineage>
</organism>
<evidence type="ECO:0000313" key="10">
    <source>
        <dbReference type="Proteomes" id="UP001153636"/>
    </source>
</evidence>
<dbReference type="SMART" id="SM00204">
    <property type="entry name" value="TGFB"/>
    <property type="match status" value="1"/>
</dbReference>
<dbReference type="Proteomes" id="UP001153636">
    <property type="component" value="Chromosome 16"/>
</dbReference>
<dbReference type="PROSITE" id="PS51362">
    <property type="entry name" value="TGF_BETA_2"/>
    <property type="match status" value="1"/>
</dbReference>
<dbReference type="Pfam" id="PF00019">
    <property type="entry name" value="TGF_beta"/>
    <property type="match status" value="1"/>
</dbReference>
<feature type="chain" id="PRO_5040494676" description="TGF-beta family profile domain-containing protein" evidence="7">
    <location>
        <begin position="17"/>
        <end position="380"/>
    </location>
</feature>
<dbReference type="SUPFAM" id="SSF57501">
    <property type="entry name" value="Cystine-knot cytokines"/>
    <property type="match status" value="1"/>
</dbReference>
<dbReference type="Pfam" id="PF00688">
    <property type="entry name" value="TGFb_propeptide"/>
    <property type="match status" value="1"/>
</dbReference>
<keyword evidence="10" id="KW-1185">Reference proteome</keyword>
<feature type="signal peptide" evidence="7">
    <location>
        <begin position="1"/>
        <end position="16"/>
    </location>
</feature>
<protein>
    <recommendedName>
        <fullName evidence="8">TGF-beta family profile domain-containing protein</fullName>
    </recommendedName>
</protein>
<dbReference type="Gene3D" id="2.60.120.970">
    <property type="match status" value="1"/>
</dbReference>
<comment type="subcellular location">
    <subcellularLocation>
        <location evidence="1">Secreted</location>
    </subcellularLocation>
</comment>
<gene>
    <name evidence="9" type="ORF">PSYICH_LOCUS5230</name>
</gene>
<keyword evidence="5" id="KW-1015">Disulfide bond</keyword>
<feature type="domain" description="TGF-beta family profile" evidence="8">
    <location>
        <begin position="270"/>
        <end position="380"/>
    </location>
</feature>
<evidence type="ECO:0000256" key="5">
    <source>
        <dbReference type="ARBA" id="ARBA00023157"/>
    </source>
</evidence>
<dbReference type="EMBL" id="OV651828">
    <property type="protein sequence ID" value="CAH1104061.1"/>
    <property type="molecule type" value="Genomic_DNA"/>
</dbReference>
<dbReference type="GO" id="GO:0008083">
    <property type="term" value="F:growth factor activity"/>
    <property type="evidence" value="ECO:0007669"/>
    <property type="project" value="UniProtKB-KW"/>
</dbReference>
<dbReference type="PANTHER" id="PTHR11848">
    <property type="entry name" value="TGF-BETA FAMILY"/>
    <property type="match status" value="1"/>
</dbReference>
<evidence type="ECO:0000259" key="8">
    <source>
        <dbReference type="PROSITE" id="PS51362"/>
    </source>
</evidence>
<dbReference type="PANTHER" id="PTHR11848:SF119">
    <property type="entry name" value="TGF-BETA FAMILY PROFILE DOMAIN-CONTAINING PROTEIN"/>
    <property type="match status" value="1"/>
</dbReference>
<dbReference type="AlphaFoldDB" id="A0A9P0GAM9"/>
<dbReference type="CDD" id="cd13756">
    <property type="entry name" value="TGF_beta_BMPs_GDFs"/>
    <property type="match status" value="1"/>
</dbReference>
<evidence type="ECO:0000313" key="9">
    <source>
        <dbReference type="EMBL" id="CAH1104061.1"/>
    </source>
</evidence>
<evidence type="ECO:0000256" key="6">
    <source>
        <dbReference type="RuleBase" id="RU000354"/>
    </source>
</evidence>
<evidence type="ECO:0000256" key="3">
    <source>
        <dbReference type="ARBA" id="ARBA00022525"/>
    </source>
</evidence>
<evidence type="ECO:0000256" key="7">
    <source>
        <dbReference type="SAM" id="SignalP"/>
    </source>
</evidence>
<dbReference type="Gene3D" id="2.10.90.10">
    <property type="entry name" value="Cystine-knot cytokines"/>
    <property type="match status" value="1"/>
</dbReference>